<gene>
    <name evidence="1" type="ORF">ERS007739_04175</name>
</gene>
<dbReference type="AlphaFoldDB" id="A0A655FFU8"/>
<reference evidence="2" key="1">
    <citation type="submission" date="2015-03" db="EMBL/GenBank/DDBJ databases">
        <authorList>
            <consortium name="Pathogen Informatics"/>
        </authorList>
    </citation>
    <scope>NUCLEOTIDE SEQUENCE [LARGE SCALE GENOMIC DNA]</scope>
    <source>
        <strain evidence="2">N09902308</strain>
    </source>
</reference>
<dbReference type="EMBL" id="CSBK01002440">
    <property type="protein sequence ID" value="COZ83352.1"/>
    <property type="molecule type" value="Genomic_DNA"/>
</dbReference>
<organism evidence="1 2">
    <name type="scientific">Mycobacterium tuberculosis</name>
    <dbReference type="NCBI Taxonomy" id="1773"/>
    <lineage>
        <taxon>Bacteria</taxon>
        <taxon>Bacillati</taxon>
        <taxon>Actinomycetota</taxon>
        <taxon>Actinomycetes</taxon>
        <taxon>Mycobacteriales</taxon>
        <taxon>Mycobacteriaceae</taxon>
        <taxon>Mycobacterium</taxon>
        <taxon>Mycobacterium tuberculosis complex</taxon>
    </lineage>
</organism>
<accession>A0A655FFU8</accession>
<protein>
    <submittedName>
        <fullName evidence="1">Transcriptional repressor</fullName>
    </submittedName>
</protein>
<comment type="caution">
    <text evidence="1">The sequence shown here is derived from an EMBL/GenBank/DDBJ whole genome shotgun (WGS) entry which is preliminary data.</text>
</comment>
<evidence type="ECO:0000313" key="1">
    <source>
        <dbReference type="EMBL" id="COZ83352.1"/>
    </source>
</evidence>
<dbReference type="Proteomes" id="UP000039021">
    <property type="component" value="Unassembled WGS sequence"/>
</dbReference>
<evidence type="ECO:0000313" key="2">
    <source>
        <dbReference type="Proteomes" id="UP000039021"/>
    </source>
</evidence>
<sequence length="55" mass="5806">MLELAGFYGDRGAAVEPVLAAMTVNLLVALGDSPERAQCSLRAEQTQKNTLGRAT</sequence>
<proteinExistence type="predicted"/>
<name>A0A655FFU8_MYCTX</name>